<keyword evidence="4" id="KW-0963">Cytoplasm</keyword>
<comment type="caution">
    <text evidence="12">The sequence shown here is derived from an EMBL/GenBank/DDBJ whole genome shotgun (WGS) entry which is preliminary data.</text>
</comment>
<dbReference type="EC" id="5.2.1.8" evidence="10"/>
<dbReference type="Pfam" id="PF00254">
    <property type="entry name" value="FKBP_C"/>
    <property type="match status" value="1"/>
</dbReference>
<organism evidence="12 13">
    <name type="scientific">Candidatus Litorirhabdus singularis</name>
    <dbReference type="NCBI Taxonomy" id="2518993"/>
    <lineage>
        <taxon>Bacteria</taxon>
        <taxon>Pseudomonadati</taxon>
        <taxon>Pseudomonadota</taxon>
        <taxon>Gammaproteobacteria</taxon>
        <taxon>Cellvibrionales</taxon>
        <taxon>Halieaceae</taxon>
        <taxon>Candidatus Litorirhabdus</taxon>
    </lineage>
</organism>
<dbReference type="Proteomes" id="UP001143362">
    <property type="component" value="Unassembled WGS sequence"/>
</dbReference>
<keyword evidence="5 9" id="KW-0697">Rotamase</keyword>
<evidence type="ECO:0000256" key="1">
    <source>
        <dbReference type="ARBA" id="ARBA00000971"/>
    </source>
</evidence>
<dbReference type="PANTHER" id="PTHR47861">
    <property type="entry name" value="FKBP-TYPE PEPTIDYL-PROLYL CIS-TRANS ISOMERASE SLYD"/>
    <property type="match status" value="1"/>
</dbReference>
<dbReference type="InterPro" id="IPR046357">
    <property type="entry name" value="PPIase_dom_sf"/>
</dbReference>
<dbReference type="Gene3D" id="2.40.10.330">
    <property type="match status" value="1"/>
</dbReference>
<feature type="domain" description="PPIase FKBP-type" evidence="11">
    <location>
        <begin position="7"/>
        <end position="71"/>
    </location>
</feature>
<reference evidence="12" key="1">
    <citation type="submission" date="2019-02" db="EMBL/GenBank/DDBJ databases">
        <authorList>
            <person name="Li S.-H."/>
        </authorList>
    </citation>
    <scope>NUCLEOTIDE SEQUENCE</scope>
    <source>
        <strain evidence="12">IMCC14734</strain>
    </source>
</reference>
<keyword evidence="6" id="KW-0143">Chaperone</keyword>
<comment type="function">
    <text evidence="8">Also involved in hydrogenase metallocenter assembly, probably by participating in the nickel insertion step. This function in hydrogenase biosynthesis requires chaperone activity and the presence of the metal-binding domain, but not PPIase activity.</text>
</comment>
<evidence type="ECO:0000256" key="5">
    <source>
        <dbReference type="ARBA" id="ARBA00023110"/>
    </source>
</evidence>
<comment type="similarity">
    <text evidence="3 10">Belongs to the FKBP-type PPIase family.</text>
</comment>
<evidence type="ECO:0000259" key="11">
    <source>
        <dbReference type="PROSITE" id="PS50059"/>
    </source>
</evidence>
<proteinExistence type="inferred from homology"/>
<dbReference type="PROSITE" id="PS50059">
    <property type="entry name" value="FKBP_PPIASE"/>
    <property type="match status" value="1"/>
</dbReference>
<evidence type="ECO:0000256" key="6">
    <source>
        <dbReference type="ARBA" id="ARBA00023186"/>
    </source>
</evidence>
<evidence type="ECO:0000256" key="2">
    <source>
        <dbReference type="ARBA" id="ARBA00004496"/>
    </source>
</evidence>
<evidence type="ECO:0000256" key="4">
    <source>
        <dbReference type="ARBA" id="ARBA00022490"/>
    </source>
</evidence>
<dbReference type="SUPFAM" id="SSF54534">
    <property type="entry name" value="FKBP-like"/>
    <property type="match status" value="1"/>
</dbReference>
<dbReference type="GO" id="GO:0016853">
    <property type="term" value="F:isomerase activity"/>
    <property type="evidence" value="ECO:0007669"/>
    <property type="project" value="UniProtKB-KW"/>
</dbReference>
<dbReference type="EMBL" id="SHNN01000002">
    <property type="protein sequence ID" value="MCX2980978.1"/>
    <property type="molecule type" value="Genomic_DNA"/>
</dbReference>
<dbReference type="InterPro" id="IPR048261">
    <property type="entry name" value="SlpA/SlyD-like_ins_sf"/>
</dbReference>
<dbReference type="RefSeq" id="WP_279244993.1">
    <property type="nucleotide sequence ID" value="NZ_SHNN01000002.1"/>
</dbReference>
<evidence type="ECO:0000313" key="13">
    <source>
        <dbReference type="Proteomes" id="UP001143362"/>
    </source>
</evidence>
<comment type="catalytic activity">
    <reaction evidence="1 9 10">
        <text>[protein]-peptidylproline (omega=180) = [protein]-peptidylproline (omega=0)</text>
        <dbReference type="Rhea" id="RHEA:16237"/>
        <dbReference type="Rhea" id="RHEA-COMP:10747"/>
        <dbReference type="Rhea" id="RHEA-COMP:10748"/>
        <dbReference type="ChEBI" id="CHEBI:83833"/>
        <dbReference type="ChEBI" id="CHEBI:83834"/>
        <dbReference type="EC" id="5.2.1.8"/>
    </reaction>
</comment>
<dbReference type="InterPro" id="IPR001179">
    <property type="entry name" value="PPIase_FKBP_dom"/>
</dbReference>
<evidence type="ECO:0000256" key="9">
    <source>
        <dbReference type="PROSITE-ProRule" id="PRU00277"/>
    </source>
</evidence>
<accession>A0ABT3TF83</accession>
<evidence type="ECO:0000256" key="3">
    <source>
        <dbReference type="ARBA" id="ARBA00006577"/>
    </source>
</evidence>
<protein>
    <recommendedName>
        <fullName evidence="10">Peptidyl-prolyl cis-trans isomerase</fullName>
        <ecNumber evidence="10">5.2.1.8</ecNumber>
    </recommendedName>
</protein>
<dbReference type="Gene3D" id="3.10.50.40">
    <property type="match status" value="1"/>
</dbReference>
<keyword evidence="13" id="KW-1185">Reference proteome</keyword>
<sequence length="150" mass="16108">MQKIEDGCVVSLAFTLSDDEGNILDESPDDEALVYMHGAAGIVPALEEALEGKVAGDAFDVTLLPEDAYGDYLEEAVVQIARDQVREGQPLELGMQVEDSSGQHPPRLVTGLTETTVTLDSNHPLAGLTLRFQGTVAEVRRATDEELAQV</sequence>
<evidence type="ECO:0000256" key="10">
    <source>
        <dbReference type="RuleBase" id="RU003915"/>
    </source>
</evidence>
<evidence type="ECO:0000313" key="12">
    <source>
        <dbReference type="EMBL" id="MCX2980978.1"/>
    </source>
</evidence>
<evidence type="ECO:0000256" key="8">
    <source>
        <dbReference type="ARBA" id="ARBA00037071"/>
    </source>
</evidence>
<comment type="subcellular location">
    <subcellularLocation>
        <location evidence="2">Cytoplasm</location>
    </subcellularLocation>
</comment>
<keyword evidence="7 9" id="KW-0413">Isomerase</keyword>
<gene>
    <name evidence="12" type="ORF">EYC98_08890</name>
</gene>
<dbReference type="PANTHER" id="PTHR47861:SF3">
    <property type="entry name" value="FKBP-TYPE PEPTIDYL-PROLYL CIS-TRANS ISOMERASE SLYD"/>
    <property type="match status" value="1"/>
</dbReference>
<name>A0ABT3TF83_9GAMM</name>
<evidence type="ECO:0000256" key="7">
    <source>
        <dbReference type="ARBA" id="ARBA00023235"/>
    </source>
</evidence>